<gene>
    <name evidence="1" type="ORF">L596_007677</name>
</gene>
<reference evidence="1 2" key="2">
    <citation type="journal article" date="2019" name="G3 (Bethesda)">
        <title>Hybrid Assembly of the Genome of the Entomopathogenic Nematode Steinernema carpocapsae Identifies the X-Chromosome.</title>
        <authorList>
            <person name="Serra L."/>
            <person name="Macchietto M."/>
            <person name="Macias-Munoz A."/>
            <person name="McGill C.J."/>
            <person name="Rodriguez I.M."/>
            <person name="Rodriguez B."/>
            <person name="Murad R."/>
            <person name="Mortazavi A."/>
        </authorList>
    </citation>
    <scope>NUCLEOTIDE SEQUENCE [LARGE SCALE GENOMIC DNA]</scope>
    <source>
        <strain evidence="1 2">ALL</strain>
    </source>
</reference>
<protein>
    <submittedName>
        <fullName evidence="1">Uncharacterized protein</fullName>
    </submittedName>
</protein>
<sequence>MPPPPKVVNPNHALNIITKRTRRLRKEKSDNRLESRTACDGRRLILEEDHDFAFAPPAARKLCGTWVADRKKLFPR</sequence>
<dbReference type="AlphaFoldDB" id="A0A4U5PAP3"/>
<evidence type="ECO:0000313" key="1">
    <source>
        <dbReference type="EMBL" id="TKR93173.1"/>
    </source>
</evidence>
<accession>A0A4U5PAP3</accession>
<dbReference type="Proteomes" id="UP000298663">
    <property type="component" value="Unassembled WGS sequence"/>
</dbReference>
<organism evidence="1 2">
    <name type="scientific">Steinernema carpocapsae</name>
    <name type="common">Entomopathogenic nematode</name>
    <dbReference type="NCBI Taxonomy" id="34508"/>
    <lineage>
        <taxon>Eukaryota</taxon>
        <taxon>Metazoa</taxon>
        <taxon>Ecdysozoa</taxon>
        <taxon>Nematoda</taxon>
        <taxon>Chromadorea</taxon>
        <taxon>Rhabditida</taxon>
        <taxon>Tylenchina</taxon>
        <taxon>Panagrolaimomorpha</taxon>
        <taxon>Strongyloidoidea</taxon>
        <taxon>Steinernematidae</taxon>
        <taxon>Steinernema</taxon>
    </lineage>
</organism>
<reference evidence="1 2" key="1">
    <citation type="journal article" date="2015" name="Genome Biol.">
        <title>Comparative genomics of Steinernema reveals deeply conserved gene regulatory networks.</title>
        <authorList>
            <person name="Dillman A.R."/>
            <person name="Macchietto M."/>
            <person name="Porter C.F."/>
            <person name="Rogers A."/>
            <person name="Williams B."/>
            <person name="Antoshechkin I."/>
            <person name="Lee M.M."/>
            <person name="Goodwin Z."/>
            <person name="Lu X."/>
            <person name="Lewis E.E."/>
            <person name="Goodrich-Blair H."/>
            <person name="Stock S.P."/>
            <person name="Adams B.J."/>
            <person name="Sternberg P.W."/>
            <person name="Mortazavi A."/>
        </authorList>
    </citation>
    <scope>NUCLEOTIDE SEQUENCE [LARGE SCALE GENOMIC DNA]</scope>
    <source>
        <strain evidence="1 2">ALL</strain>
    </source>
</reference>
<comment type="caution">
    <text evidence="1">The sequence shown here is derived from an EMBL/GenBank/DDBJ whole genome shotgun (WGS) entry which is preliminary data.</text>
</comment>
<name>A0A4U5PAP3_STECR</name>
<proteinExistence type="predicted"/>
<evidence type="ECO:0000313" key="2">
    <source>
        <dbReference type="Proteomes" id="UP000298663"/>
    </source>
</evidence>
<keyword evidence="2" id="KW-1185">Reference proteome</keyword>
<dbReference type="EMBL" id="AZBU02000002">
    <property type="protein sequence ID" value="TKR93173.1"/>
    <property type="molecule type" value="Genomic_DNA"/>
</dbReference>